<evidence type="ECO:0000313" key="1">
    <source>
        <dbReference type="EMBL" id="HAT4308104.1"/>
    </source>
</evidence>
<accession>A0A8H9UWZ7</accession>
<name>A0A8H9UWZ7_CLOPF</name>
<dbReference type="AlphaFoldDB" id="A0A8H9UWZ7"/>
<reference evidence="1" key="2">
    <citation type="submission" date="2020-07" db="EMBL/GenBank/DDBJ databases">
        <authorList>
            <consortium name="NCBI Pathogen Detection Project"/>
        </authorList>
    </citation>
    <scope>NUCLEOTIDE SEQUENCE</scope>
    <source>
        <strain evidence="1">C8</strain>
    </source>
</reference>
<proteinExistence type="predicted"/>
<comment type="caution">
    <text evidence="1">The sequence shown here is derived from an EMBL/GenBank/DDBJ whole genome shotgun (WGS) entry which is preliminary data.</text>
</comment>
<protein>
    <submittedName>
        <fullName evidence="1">Tim44 domain-containing protein</fullName>
    </submittedName>
</protein>
<organism evidence="1">
    <name type="scientific">Clostridium perfringens</name>
    <dbReference type="NCBI Taxonomy" id="1502"/>
    <lineage>
        <taxon>Bacteria</taxon>
        <taxon>Bacillati</taxon>
        <taxon>Bacillota</taxon>
        <taxon>Clostridia</taxon>
        <taxon>Eubacteriales</taxon>
        <taxon>Clostridiaceae</taxon>
        <taxon>Clostridium</taxon>
    </lineage>
</organism>
<feature type="non-terminal residue" evidence="1">
    <location>
        <position position="27"/>
    </location>
</feature>
<gene>
    <name evidence="1" type="ORF">I9080_001907</name>
</gene>
<reference evidence="1" key="1">
    <citation type="journal article" date="2018" name="Genome Biol.">
        <title>SKESA: strategic k-mer extension for scrupulous assemblies.</title>
        <authorList>
            <person name="Souvorov A."/>
            <person name="Agarwala R."/>
            <person name="Lipman D.J."/>
        </authorList>
    </citation>
    <scope>NUCLEOTIDE SEQUENCE</scope>
    <source>
        <strain evidence="1">C8</strain>
    </source>
</reference>
<sequence>MKNLRKILSIMLILLFLIPSTTVLCRA</sequence>
<dbReference type="Proteomes" id="UP000859547">
    <property type="component" value="Unassembled WGS sequence"/>
</dbReference>
<dbReference type="EMBL" id="DACTCB010000008">
    <property type="protein sequence ID" value="HAT4308104.1"/>
    <property type="molecule type" value="Genomic_DNA"/>
</dbReference>